<dbReference type="InterPro" id="IPR023430">
    <property type="entry name" value="Pept_HybD-like_dom_sf"/>
</dbReference>
<keyword evidence="1 4" id="KW-0645">Protease</keyword>
<dbReference type="Proteomes" id="UP001565220">
    <property type="component" value="Unassembled WGS sequence"/>
</dbReference>
<evidence type="ECO:0000256" key="4">
    <source>
        <dbReference type="HAMAP-Rule" id="MF_00626"/>
    </source>
</evidence>
<evidence type="ECO:0000256" key="1">
    <source>
        <dbReference type="ARBA" id="ARBA00022670"/>
    </source>
</evidence>
<keyword evidence="2 4" id="KW-0378">Hydrolase</keyword>
<dbReference type="Gene3D" id="3.40.50.1450">
    <property type="entry name" value="HybD-like"/>
    <property type="match status" value="1"/>
</dbReference>
<dbReference type="GO" id="GO:0016787">
    <property type="term" value="F:hydrolase activity"/>
    <property type="evidence" value="ECO:0007669"/>
    <property type="project" value="UniProtKB-KW"/>
</dbReference>
<keyword evidence="3 4" id="KW-0865">Zymogen</keyword>
<evidence type="ECO:0000313" key="6">
    <source>
        <dbReference type="Proteomes" id="UP001565220"/>
    </source>
</evidence>
<proteinExistence type="inferred from homology"/>
<feature type="propeptide" id="PRO_5044925083" evidence="4">
    <location>
        <begin position="1"/>
        <end position="7"/>
    </location>
</feature>
<comment type="caution">
    <text evidence="5">The sequence shown here is derived from an EMBL/GenBank/DDBJ whole genome shotgun (WGS) entry which is preliminary data.</text>
</comment>
<dbReference type="SUPFAM" id="SSF53163">
    <property type="entry name" value="HybD-like"/>
    <property type="match status" value="1"/>
</dbReference>
<reference evidence="5 6" key="1">
    <citation type="submission" date="2024-08" db="EMBL/GenBank/DDBJ databases">
        <title>Clostridium lapicellarii sp. nov., and Clostridium renhuaiense sp. nov., two species isolated from the mud in a fermentation cellar used for producing sauce-flavour Chinese liquors.</title>
        <authorList>
            <person name="Yang F."/>
            <person name="Wang H."/>
            <person name="Chen L.Q."/>
            <person name="Zhou N."/>
            <person name="Lu J.J."/>
            <person name="Pu X.X."/>
            <person name="Wan B."/>
            <person name="Wang L."/>
            <person name="Liu S.J."/>
        </authorList>
    </citation>
    <scope>NUCLEOTIDE SEQUENCE [LARGE SCALE GENOMIC DNA]</scope>
    <source>
        <strain evidence="5 6">MT-113</strain>
    </source>
</reference>
<sequence>MFDVRTDLAVETREKCCRERGGEVPGVEVEETLEDGIKVTYVKIIEDIGEKIMGKPKGSYITVDMPRLTHYDGEMRDKVSRVVGKVLSGMIDLDKDMTALVVGMGNWNITPDSLGPKVISKLMVTRHLRQLLPDKIDERIRPVCVISPGVLGITGIETSEIIQGVVSKVEPNLIICIDSLASRKMNRVNSTVQIGNRGISPGSGVGNRRMELSEKTLGVPVIAIGVPTVVDAATMANDTIDMVLDEMIRQTKKGEKFYEMLKSIDKNEKHQMIKGLLEPYRENIMVTPKDVDMVVDSISKVIANAINIALQPALGLNDINTFLN</sequence>
<evidence type="ECO:0000256" key="2">
    <source>
        <dbReference type="ARBA" id="ARBA00022801"/>
    </source>
</evidence>
<comment type="PTM">
    <text evidence="4">Autoproteolytically processed. The inactive tetrameric zymogen termed p46 autoprocesses to a smaller form termed p41, which is active only during spore germination.</text>
</comment>
<gene>
    <name evidence="4 5" type="primary">gpr</name>
    <name evidence="5" type="ORF">AB8S09_04830</name>
</gene>
<dbReference type="Pfam" id="PF03418">
    <property type="entry name" value="Peptidase_A25"/>
    <property type="match status" value="1"/>
</dbReference>
<evidence type="ECO:0000313" key="5">
    <source>
        <dbReference type="EMBL" id="MEY8762974.1"/>
    </source>
</evidence>
<dbReference type="PIRSF" id="PIRSF019549">
    <property type="entry name" value="Peptidase_A25"/>
    <property type="match status" value="1"/>
</dbReference>
<dbReference type="EC" id="3.4.24.78" evidence="4"/>
<dbReference type="EMBL" id="JBGFFE010000004">
    <property type="protein sequence ID" value="MEY8762974.1"/>
    <property type="molecule type" value="Genomic_DNA"/>
</dbReference>
<organism evidence="5 6">
    <name type="scientific">Clostridium lapidicellarium</name>
    <dbReference type="NCBI Taxonomy" id="3240931"/>
    <lineage>
        <taxon>Bacteria</taxon>
        <taxon>Bacillati</taxon>
        <taxon>Bacillota</taxon>
        <taxon>Clostridia</taxon>
        <taxon>Eubacteriales</taxon>
        <taxon>Clostridiaceae</taxon>
        <taxon>Clostridium</taxon>
    </lineage>
</organism>
<comment type="catalytic activity">
    <reaction evidence="4">
        <text>Endopeptidase action with P4 Glu or Asp, P1 preferably Glu &gt; Asp, P1' hydrophobic and P2' Ala.</text>
        <dbReference type="EC" id="3.4.24.78"/>
    </reaction>
</comment>
<feature type="chain" id="PRO_5044925082" description="Germination protease" evidence="4">
    <location>
        <begin position="8"/>
        <end position="324"/>
    </location>
</feature>
<comment type="function">
    <text evidence="4">Initiates the rapid degradation of small, acid-soluble proteins during spore germination.</text>
</comment>
<name>A0ABV4DUQ7_9CLOT</name>
<protein>
    <recommendedName>
        <fullName evidence="4">Germination protease</fullName>
        <ecNumber evidence="4">3.4.24.78</ecNumber>
    </recommendedName>
    <alternativeName>
        <fullName evidence="4">GPR endopeptidase</fullName>
    </alternativeName>
    <alternativeName>
        <fullName evidence="4">Germination proteinase</fullName>
    </alternativeName>
    <alternativeName>
        <fullName evidence="4">Spore protease</fullName>
    </alternativeName>
</protein>
<evidence type="ECO:0000256" key="3">
    <source>
        <dbReference type="ARBA" id="ARBA00023145"/>
    </source>
</evidence>
<comment type="subunit">
    <text evidence="4">Homotetramer.</text>
</comment>
<accession>A0ABV4DUQ7</accession>
<dbReference type="HAMAP" id="MF_00626">
    <property type="entry name" value="Germination_prot"/>
    <property type="match status" value="1"/>
</dbReference>
<comment type="similarity">
    <text evidence="4">Belongs to the peptidase A25 family.</text>
</comment>
<keyword evidence="6" id="KW-1185">Reference proteome</keyword>
<dbReference type="RefSeq" id="WP_369868583.1">
    <property type="nucleotide sequence ID" value="NZ_JBGFFE010000004.1"/>
</dbReference>
<dbReference type="InterPro" id="IPR005080">
    <property type="entry name" value="Peptidase_A25"/>
</dbReference>
<dbReference type="NCBIfam" id="TIGR01441">
    <property type="entry name" value="GPR"/>
    <property type="match status" value="1"/>
</dbReference>